<dbReference type="InterPro" id="IPR036034">
    <property type="entry name" value="PDZ_sf"/>
</dbReference>
<dbReference type="PANTHER" id="PTHR43253">
    <property type="entry name" value="TRICORN PROTEASE HOMOLOG 2-RELATED"/>
    <property type="match status" value="1"/>
</dbReference>
<dbReference type="GO" id="GO:0005737">
    <property type="term" value="C:cytoplasm"/>
    <property type="evidence" value="ECO:0007669"/>
    <property type="project" value="UniProtKB-SubCell"/>
</dbReference>
<dbReference type="PIRSF" id="PIRSF036421">
    <property type="entry name" value="Tricorn_protease"/>
    <property type="match status" value="1"/>
</dbReference>
<dbReference type="InterPro" id="IPR011042">
    <property type="entry name" value="6-blade_b-propeller_TolB-like"/>
</dbReference>
<evidence type="ECO:0000256" key="2">
    <source>
        <dbReference type="ARBA" id="ARBA00008524"/>
    </source>
</evidence>
<dbReference type="InterPro" id="IPR001478">
    <property type="entry name" value="PDZ"/>
</dbReference>
<dbReference type="Gene3D" id="2.30.42.10">
    <property type="match status" value="1"/>
</dbReference>
<dbReference type="Gene3D" id="2.120.10.60">
    <property type="entry name" value="Tricorn protease N-terminal domain"/>
    <property type="match status" value="1"/>
</dbReference>
<dbReference type="CDD" id="cd07562">
    <property type="entry name" value="Peptidase_S41_TRI"/>
    <property type="match status" value="1"/>
</dbReference>
<evidence type="ECO:0000256" key="1">
    <source>
        <dbReference type="ARBA" id="ARBA00004496"/>
    </source>
</evidence>
<comment type="caution">
    <text evidence="11">The sequence shown here is derived from an EMBL/GenBank/DDBJ whole genome shotgun (WGS) entry which is preliminary data.</text>
</comment>
<evidence type="ECO:0000256" key="9">
    <source>
        <dbReference type="PIRSR" id="PIRSR036421-3"/>
    </source>
</evidence>
<feature type="site" description="Transition state stabilizer; via amide nitrogen" evidence="9">
    <location>
        <position position="935"/>
    </location>
</feature>
<dbReference type="Gene3D" id="3.30.750.44">
    <property type="match status" value="1"/>
</dbReference>
<dbReference type="SMART" id="SM00245">
    <property type="entry name" value="TSPc"/>
    <property type="match status" value="1"/>
</dbReference>
<dbReference type="InterPro" id="IPR029414">
    <property type="entry name" value="Tricorn_PDZ"/>
</dbReference>
<dbReference type="Pfam" id="PF03572">
    <property type="entry name" value="Peptidase_S41"/>
    <property type="match status" value="1"/>
</dbReference>
<name>A0A0S8GNQ4_UNCW3</name>
<feature type="active site" description="Charge relay system" evidence="8">
    <location>
        <position position="722"/>
    </location>
</feature>
<dbReference type="AlphaFoldDB" id="A0A0S8GNQ4"/>
<evidence type="ECO:0000256" key="3">
    <source>
        <dbReference type="ARBA" id="ARBA00022490"/>
    </source>
</evidence>
<dbReference type="Pfam" id="PF14684">
    <property type="entry name" value="Tricorn_C1"/>
    <property type="match status" value="1"/>
</dbReference>
<accession>A0A0S8GNQ4</accession>
<evidence type="ECO:0000259" key="10">
    <source>
        <dbReference type="PROSITE" id="PS50106"/>
    </source>
</evidence>
<dbReference type="Gene3D" id="3.90.226.10">
    <property type="entry name" value="2-enoyl-CoA Hydratase, Chain A, domain 1"/>
    <property type="match status" value="1"/>
</dbReference>
<dbReference type="EMBL" id="LJUO01000008">
    <property type="protein sequence ID" value="KPK73500.1"/>
    <property type="molecule type" value="Genomic_DNA"/>
</dbReference>
<dbReference type="InterPro" id="IPR028204">
    <property type="entry name" value="Tricorn_C1"/>
</dbReference>
<dbReference type="Pfam" id="PF14685">
    <property type="entry name" value="PDZ_Tricorn"/>
    <property type="match status" value="1"/>
</dbReference>
<keyword evidence="5 7" id="KW-0378">Hydrolase</keyword>
<dbReference type="PANTHER" id="PTHR43253:SF1">
    <property type="entry name" value="TRICORN PROTEASE HOMOLOG 2-RELATED"/>
    <property type="match status" value="1"/>
</dbReference>
<dbReference type="Proteomes" id="UP000051096">
    <property type="component" value="Unassembled WGS sequence"/>
</dbReference>
<sequence length="1028" mass="117573">MKPTQSNVIHLFLLALLAIPLQAEEVWGARFPAPSPDGSMISFSYYGDIWIVPAGGGRAERLTVSSGYEGTSYWSPDGKWIAFVTDRWGSDDICIIPSDGSTPAKRLTYYSVYDDLFGWTPDGKYLVFESQRQTLRPSLYQISIDGGLPEMLTTFTARDVCFTPDGAGMYYVRGGAAWWRRRYRGSASLDIWFKELPDGESRRIAHSPGRDGYPMYSALDGELYFLSNRADGVNNLWSANREGANLQQLTFEREDIHFPEMSWDGSTIVYECYGSLCRYDVATGEQTEIQITATEDHKENPFYLEHFTGKATEFALSPDEQELAFVVHGDIFVMQLKDGKPENVVRLTDTPFIEKYVAWHPEKELLVYASMEDGDMDICTITPKTEEKFHDDLLFTSRKLLDTDESEAKPLFSPDGKMIAYFKNREQLYVMDQDGKQSRKLCPHNDVLWIDWSPDSKWITFSRTPLGWREDIFIVRADGSTTCTNISNHPNDDYKPMWSSDGRRIAYASRDAVGNLWMKYVFLRKEDEQKEPDYWETEEQDSGVGDRTVEIDFEDFEDRTHIVTKVLGWYNYVAQSPDGKQFALYSNNQESNDIWTVDWRGKELKRVTNTNVRPTMFCVTSDKKKILYLSGTGNIFSADIASTQSAPLSFNVEIGIDRRREREQVFNEAWWALQDGFYDSDFHGVDWRAMYHKYRDRALHTRTTRDFHSIVRMMLGELNASHLGIYQSYDMNERTGALGIIYDPQYTGDGVKVAAIIRDSPVDKEDINIKPGDIITHINGSKIARGDNFYSFLCNKSGEDIMLTVRGPRDERDVKVRPKTPWALLQLVKEHWVKANQDSVHEKSNGRIGYLYIASMGGGDLRAFEHDLYLEMDKDGLIIDIRYNGGGNIHDELINILRRTAYMYSIERGEDKEYYSLFRWDKPTVLIINENCYSDAEIFPAAFKELELGTVVGVPTFGAVIGTRDIHLLDGSGFRIPGTGWFTLTGENLENTPVEPDVYVENTPEMDGSSADHQLTRALEILMEEISK</sequence>
<dbReference type="PROSITE" id="PS50106">
    <property type="entry name" value="PDZ"/>
    <property type="match status" value="1"/>
</dbReference>
<proteinExistence type="inferred from homology"/>
<keyword evidence="6 7" id="KW-0720">Serine protease</keyword>
<feature type="active site" description="Nucleophile" evidence="8">
    <location>
        <position position="934"/>
    </location>
</feature>
<dbReference type="Pfam" id="PF07676">
    <property type="entry name" value="PD40"/>
    <property type="match status" value="3"/>
</dbReference>
<evidence type="ECO:0000256" key="7">
    <source>
        <dbReference type="PIRNR" id="PIRNR036421"/>
    </source>
</evidence>
<dbReference type="SUPFAM" id="SSF50156">
    <property type="entry name" value="PDZ domain-like"/>
    <property type="match status" value="1"/>
</dbReference>
<organism evidence="11 12">
    <name type="scientific">candidate division WOR_3 bacterium SM23_60</name>
    <dbReference type="NCBI Taxonomy" id="1703780"/>
    <lineage>
        <taxon>Bacteria</taxon>
        <taxon>Bacteria division WOR-3</taxon>
    </lineage>
</organism>
<dbReference type="GO" id="GO:0006508">
    <property type="term" value="P:proteolysis"/>
    <property type="evidence" value="ECO:0007669"/>
    <property type="project" value="UniProtKB-UniRule"/>
</dbReference>
<gene>
    <name evidence="11" type="ORF">AMJ87_01585</name>
</gene>
<comment type="function">
    <text evidence="7">Degrades oligopeptides.</text>
</comment>
<dbReference type="SUPFAM" id="SSF52096">
    <property type="entry name" value="ClpP/crotonase"/>
    <property type="match status" value="1"/>
</dbReference>
<dbReference type="InterPro" id="IPR029045">
    <property type="entry name" value="ClpP/crotonase-like_dom_sf"/>
</dbReference>
<reference evidence="11 12" key="1">
    <citation type="journal article" date="2015" name="Microbiome">
        <title>Genomic resolution of linkages in carbon, nitrogen, and sulfur cycling among widespread estuary sediment bacteria.</title>
        <authorList>
            <person name="Baker B.J."/>
            <person name="Lazar C.S."/>
            <person name="Teske A.P."/>
            <person name="Dick G.J."/>
        </authorList>
    </citation>
    <scope>NUCLEOTIDE SEQUENCE [LARGE SCALE GENOMIC DNA]</scope>
    <source>
        <strain evidence="11">SM23_60</strain>
    </source>
</reference>
<keyword evidence="3 7" id="KW-0963">Cytoplasm</keyword>
<protein>
    <recommendedName>
        <fullName evidence="7">Tricorn protease homolog</fullName>
        <ecNumber evidence="7">3.4.21.-</ecNumber>
    </recommendedName>
</protein>
<dbReference type="InterPro" id="IPR005151">
    <property type="entry name" value="Tail-specific_protease"/>
</dbReference>
<evidence type="ECO:0000313" key="12">
    <source>
        <dbReference type="Proteomes" id="UP000051096"/>
    </source>
</evidence>
<evidence type="ECO:0000256" key="4">
    <source>
        <dbReference type="ARBA" id="ARBA00022670"/>
    </source>
</evidence>
<evidence type="ECO:0000256" key="8">
    <source>
        <dbReference type="PIRSR" id="PIRSR036421-1"/>
    </source>
</evidence>
<dbReference type="SUPFAM" id="SSF69304">
    <property type="entry name" value="Tricorn protease N-terminal domain"/>
    <property type="match status" value="1"/>
</dbReference>
<dbReference type="Pfam" id="PF26549">
    <property type="entry name" value="Tricorn_N"/>
    <property type="match status" value="1"/>
</dbReference>
<dbReference type="EC" id="3.4.21.-" evidence="7"/>
<feature type="active site" description="Charge relay system" evidence="8">
    <location>
        <position position="990"/>
    </location>
</feature>
<dbReference type="InterPro" id="IPR011659">
    <property type="entry name" value="WD40"/>
</dbReference>
<dbReference type="Gene3D" id="2.120.10.30">
    <property type="entry name" value="TolB, C-terminal domain"/>
    <property type="match status" value="2"/>
</dbReference>
<evidence type="ECO:0000256" key="6">
    <source>
        <dbReference type="ARBA" id="ARBA00022825"/>
    </source>
</evidence>
<dbReference type="InterPro" id="IPR012393">
    <property type="entry name" value="Tricorn_protease"/>
</dbReference>
<feature type="domain" description="PDZ" evidence="10">
    <location>
        <begin position="736"/>
        <end position="783"/>
    </location>
</feature>
<evidence type="ECO:0000256" key="5">
    <source>
        <dbReference type="ARBA" id="ARBA00022801"/>
    </source>
</evidence>
<dbReference type="GO" id="GO:0008236">
    <property type="term" value="F:serine-type peptidase activity"/>
    <property type="evidence" value="ECO:0007669"/>
    <property type="project" value="UniProtKB-UniRule"/>
</dbReference>
<dbReference type="SUPFAM" id="SSF82171">
    <property type="entry name" value="DPP6 N-terminal domain-like"/>
    <property type="match status" value="1"/>
</dbReference>
<evidence type="ECO:0000313" key="11">
    <source>
        <dbReference type="EMBL" id="KPK73500.1"/>
    </source>
</evidence>
<comment type="similarity">
    <text evidence="2 7">Belongs to the peptidase S41B family.</text>
</comment>
<comment type="subcellular location">
    <subcellularLocation>
        <location evidence="1 7">Cytoplasm</location>
    </subcellularLocation>
</comment>
<keyword evidence="4 7" id="KW-0645">Protease</keyword>